<dbReference type="Gramene" id="OIW07016">
    <property type="protein sequence ID" value="OIW07016"/>
    <property type="gene ID" value="TanjilG_02650"/>
</dbReference>
<dbReference type="Proteomes" id="UP000188354">
    <property type="component" value="Chromosome LG08"/>
</dbReference>
<keyword evidence="2" id="KW-1185">Reference proteome</keyword>
<dbReference type="AlphaFoldDB" id="A0A4P1RBQ6"/>
<dbReference type="STRING" id="3871.A0A4P1RBQ6"/>
<protein>
    <submittedName>
        <fullName evidence="1">Uncharacterized protein</fullName>
    </submittedName>
</protein>
<gene>
    <name evidence="1" type="ORF">TanjilG_02650</name>
</gene>
<evidence type="ECO:0000313" key="1">
    <source>
        <dbReference type="EMBL" id="OIW07016.1"/>
    </source>
</evidence>
<dbReference type="EMBL" id="CM007368">
    <property type="protein sequence ID" value="OIW07016.1"/>
    <property type="molecule type" value="Genomic_DNA"/>
</dbReference>
<reference evidence="1 2" key="1">
    <citation type="journal article" date="2017" name="Plant Biotechnol. J.">
        <title>A comprehensive draft genome sequence for lupin (Lupinus angustifolius), an emerging health food: insights into plant-microbe interactions and legume evolution.</title>
        <authorList>
            <person name="Hane J.K."/>
            <person name="Ming Y."/>
            <person name="Kamphuis L.G."/>
            <person name="Nelson M.N."/>
            <person name="Garg G."/>
            <person name="Atkins C.A."/>
            <person name="Bayer P.E."/>
            <person name="Bravo A."/>
            <person name="Bringans S."/>
            <person name="Cannon S."/>
            <person name="Edwards D."/>
            <person name="Foley R."/>
            <person name="Gao L.L."/>
            <person name="Harrison M.J."/>
            <person name="Huang W."/>
            <person name="Hurgobin B."/>
            <person name="Li S."/>
            <person name="Liu C.W."/>
            <person name="McGrath A."/>
            <person name="Morahan G."/>
            <person name="Murray J."/>
            <person name="Weller J."/>
            <person name="Jian J."/>
            <person name="Singh K.B."/>
        </authorList>
    </citation>
    <scope>NUCLEOTIDE SEQUENCE</scope>
    <source>
        <strain evidence="2">cv. Tanjil</strain>
        <tissue evidence="1">Whole plant</tissue>
    </source>
</reference>
<sequence>MEGITVNVFKGLKEYLGRRGYHRVNGSGRRIKVVELGSTRTRRWKIKITPKIRINRIPSPKKLLVWLRDAYVRMMMGLANTRVMSVSASASGFGGGAIASGFVRDPPPKEYDEKMIIQIYKSLVMGQGQLVPCDAARMAARISCRR</sequence>
<name>A0A4P1RBQ6_LUPAN</name>
<dbReference type="PANTHER" id="PTHR33702">
    <property type="entry name" value="BNAA09G40010D PROTEIN"/>
    <property type="match status" value="1"/>
</dbReference>
<evidence type="ECO:0000313" key="2">
    <source>
        <dbReference type="Proteomes" id="UP000188354"/>
    </source>
</evidence>
<organism evidence="1 2">
    <name type="scientific">Lupinus angustifolius</name>
    <name type="common">Narrow-leaved blue lupine</name>
    <dbReference type="NCBI Taxonomy" id="3871"/>
    <lineage>
        <taxon>Eukaryota</taxon>
        <taxon>Viridiplantae</taxon>
        <taxon>Streptophyta</taxon>
        <taxon>Embryophyta</taxon>
        <taxon>Tracheophyta</taxon>
        <taxon>Spermatophyta</taxon>
        <taxon>Magnoliopsida</taxon>
        <taxon>eudicotyledons</taxon>
        <taxon>Gunneridae</taxon>
        <taxon>Pentapetalae</taxon>
        <taxon>rosids</taxon>
        <taxon>fabids</taxon>
        <taxon>Fabales</taxon>
        <taxon>Fabaceae</taxon>
        <taxon>Papilionoideae</taxon>
        <taxon>50 kb inversion clade</taxon>
        <taxon>genistoids sensu lato</taxon>
        <taxon>core genistoids</taxon>
        <taxon>Genisteae</taxon>
        <taxon>Lupinus</taxon>
    </lineage>
</organism>
<dbReference type="PANTHER" id="PTHR33702:SF5">
    <property type="entry name" value="OS01G0308600 PROTEIN"/>
    <property type="match status" value="1"/>
</dbReference>
<dbReference type="OrthoDB" id="1898021at2759"/>
<proteinExistence type="predicted"/>
<dbReference type="KEGG" id="lang:109353467"/>
<accession>A0A4P1RBQ6</accession>